<dbReference type="EMBL" id="JAJVDC020000310">
    <property type="protein sequence ID" value="KAL1615512.1"/>
    <property type="molecule type" value="Genomic_DNA"/>
</dbReference>
<dbReference type="Gene3D" id="3.40.50.1820">
    <property type="entry name" value="alpha/beta hydrolase"/>
    <property type="match status" value="1"/>
</dbReference>
<comment type="caution">
    <text evidence="3">The sequence shown here is derived from an EMBL/GenBank/DDBJ whole genome shotgun (WGS) entry which is preliminary data.</text>
</comment>
<evidence type="ECO:0000313" key="3">
    <source>
        <dbReference type="EMBL" id="KAL1615512.1"/>
    </source>
</evidence>
<evidence type="ECO:0000313" key="4">
    <source>
        <dbReference type="Proteomes" id="UP001521116"/>
    </source>
</evidence>
<gene>
    <name evidence="3" type="ORF">SLS56_011800</name>
</gene>
<dbReference type="PROSITE" id="PS00941">
    <property type="entry name" value="CARBOXYLESTERASE_B_2"/>
    <property type="match status" value="1"/>
</dbReference>
<keyword evidence="4" id="KW-1185">Reference proteome</keyword>
<proteinExistence type="predicted"/>
<organism evidence="3 4">
    <name type="scientific">Neofusicoccum ribis</name>
    <dbReference type="NCBI Taxonomy" id="45134"/>
    <lineage>
        <taxon>Eukaryota</taxon>
        <taxon>Fungi</taxon>
        <taxon>Dikarya</taxon>
        <taxon>Ascomycota</taxon>
        <taxon>Pezizomycotina</taxon>
        <taxon>Dothideomycetes</taxon>
        <taxon>Dothideomycetes incertae sedis</taxon>
        <taxon>Botryosphaeriales</taxon>
        <taxon>Botryosphaeriaceae</taxon>
        <taxon>Neofusicoccum</taxon>
    </lineage>
</organism>
<reference evidence="3 4" key="1">
    <citation type="submission" date="2024-02" db="EMBL/GenBank/DDBJ databases">
        <title>De novo assembly and annotation of 12 fungi associated with fruit tree decline syndrome in Ontario, Canada.</title>
        <authorList>
            <person name="Sulman M."/>
            <person name="Ellouze W."/>
            <person name="Ilyukhin E."/>
        </authorList>
    </citation>
    <scope>NUCLEOTIDE SEQUENCE [LARGE SCALE GENOMIC DNA]</scope>
    <source>
        <strain evidence="3 4">M1-105</strain>
    </source>
</reference>
<evidence type="ECO:0000256" key="1">
    <source>
        <dbReference type="SAM" id="MobiDB-lite"/>
    </source>
</evidence>
<dbReference type="Proteomes" id="UP001521116">
    <property type="component" value="Unassembled WGS sequence"/>
</dbReference>
<feature type="non-terminal residue" evidence="3">
    <location>
        <position position="176"/>
    </location>
</feature>
<dbReference type="InterPro" id="IPR019819">
    <property type="entry name" value="Carboxylesterase_B_CS"/>
</dbReference>
<dbReference type="PANTHER" id="PTHR11559">
    <property type="entry name" value="CARBOXYLESTERASE"/>
    <property type="match status" value="1"/>
</dbReference>
<protein>
    <recommendedName>
        <fullName evidence="2">Carboxylesterase type B domain-containing protein</fullName>
    </recommendedName>
</protein>
<accession>A0ABR3SBM9</accession>
<name>A0ABR3SBM9_9PEZI</name>
<dbReference type="InterPro" id="IPR002018">
    <property type="entry name" value="CarbesteraseB"/>
</dbReference>
<feature type="domain" description="Carboxylesterase type B" evidence="2">
    <location>
        <begin position="68"/>
        <end position="176"/>
    </location>
</feature>
<sequence>MACQDYTPLYSPPSRESPQNPPQRPSAEAMQRFMVLTAVLFAFFVPLGRASPTDAGVSVNTSSSDALPILTLPYARVQAKTYDAINDFYTFKNIPFAAPPIDDLRWREPQPPSSNSTLIDGSYGPSCVQTGIGNPDNIEGIAGPESEDCLYLDVYVPGDAFRSNDTRLPVIHWFYG</sequence>
<feature type="region of interest" description="Disordered" evidence="1">
    <location>
        <begin position="1"/>
        <end position="27"/>
    </location>
</feature>
<evidence type="ECO:0000259" key="2">
    <source>
        <dbReference type="Pfam" id="PF00135"/>
    </source>
</evidence>
<dbReference type="InterPro" id="IPR050309">
    <property type="entry name" value="Type-B_Carboxylest/Lipase"/>
</dbReference>
<dbReference type="Pfam" id="PF00135">
    <property type="entry name" value="COesterase"/>
    <property type="match status" value="1"/>
</dbReference>
<dbReference type="InterPro" id="IPR029058">
    <property type="entry name" value="AB_hydrolase_fold"/>
</dbReference>
<dbReference type="SUPFAM" id="SSF53474">
    <property type="entry name" value="alpha/beta-Hydrolases"/>
    <property type="match status" value="1"/>
</dbReference>